<protein>
    <submittedName>
        <fullName evidence="1">Uncharacterized protein</fullName>
    </submittedName>
</protein>
<name>A0AAE1DWI0_9GAST</name>
<accession>A0AAE1DWI0</accession>
<dbReference type="Proteomes" id="UP001283361">
    <property type="component" value="Unassembled WGS sequence"/>
</dbReference>
<sequence length="85" mass="9688">MLESSFIGSTQAPYRPESGVKLCWETSNGTDVRFSSGTLVSGLQVFQRHASIWPAGFPPARWYPANRFFYPLRKYPANRFFHLAS</sequence>
<organism evidence="1 2">
    <name type="scientific">Elysia crispata</name>
    <name type="common">lettuce slug</name>
    <dbReference type="NCBI Taxonomy" id="231223"/>
    <lineage>
        <taxon>Eukaryota</taxon>
        <taxon>Metazoa</taxon>
        <taxon>Spiralia</taxon>
        <taxon>Lophotrochozoa</taxon>
        <taxon>Mollusca</taxon>
        <taxon>Gastropoda</taxon>
        <taxon>Heterobranchia</taxon>
        <taxon>Euthyneura</taxon>
        <taxon>Panpulmonata</taxon>
        <taxon>Sacoglossa</taxon>
        <taxon>Placobranchoidea</taxon>
        <taxon>Plakobranchidae</taxon>
        <taxon>Elysia</taxon>
    </lineage>
</organism>
<dbReference type="AlphaFoldDB" id="A0AAE1DWI0"/>
<reference evidence="1" key="1">
    <citation type="journal article" date="2023" name="G3 (Bethesda)">
        <title>A reference genome for the long-term kleptoplast-retaining sea slug Elysia crispata morphotype clarki.</title>
        <authorList>
            <person name="Eastman K.E."/>
            <person name="Pendleton A.L."/>
            <person name="Shaikh M.A."/>
            <person name="Suttiyut T."/>
            <person name="Ogas R."/>
            <person name="Tomko P."/>
            <person name="Gavelis G."/>
            <person name="Widhalm J.R."/>
            <person name="Wisecaver J.H."/>
        </authorList>
    </citation>
    <scope>NUCLEOTIDE SEQUENCE</scope>
    <source>
        <strain evidence="1">ECLA1</strain>
    </source>
</reference>
<keyword evidence="2" id="KW-1185">Reference proteome</keyword>
<evidence type="ECO:0000313" key="2">
    <source>
        <dbReference type="Proteomes" id="UP001283361"/>
    </source>
</evidence>
<dbReference type="EMBL" id="JAWDGP010002307">
    <property type="protein sequence ID" value="KAK3784108.1"/>
    <property type="molecule type" value="Genomic_DNA"/>
</dbReference>
<proteinExistence type="predicted"/>
<comment type="caution">
    <text evidence="1">The sequence shown here is derived from an EMBL/GenBank/DDBJ whole genome shotgun (WGS) entry which is preliminary data.</text>
</comment>
<evidence type="ECO:0000313" key="1">
    <source>
        <dbReference type="EMBL" id="KAK3784108.1"/>
    </source>
</evidence>
<gene>
    <name evidence="1" type="ORF">RRG08_067221</name>
</gene>